<reference evidence="7" key="2">
    <citation type="submission" date="2024-08" db="UniProtKB">
        <authorList>
            <consortium name="EnsemblMetazoa"/>
        </authorList>
    </citation>
    <scope>IDENTIFICATION</scope>
</reference>
<dbReference type="GO" id="GO:0006520">
    <property type="term" value="P:amino acid metabolic process"/>
    <property type="evidence" value="ECO:0007669"/>
    <property type="project" value="InterPro"/>
</dbReference>
<dbReference type="EnsemblMetazoa" id="XM_019906091.1">
    <property type="protein sequence ID" value="XP_019761650.1"/>
    <property type="gene ID" value="LOC109538720"/>
</dbReference>
<evidence type="ECO:0000256" key="5">
    <source>
        <dbReference type="PIRSR" id="PIRSR602129-50"/>
    </source>
</evidence>
<dbReference type="KEGG" id="dpa:109538720"/>
<dbReference type="Proteomes" id="UP000019118">
    <property type="component" value="Unassembled WGS sequence"/>
</dbReference>
<keyword evidence="8" id="KW-1185">Reference proteome</keyword>
<sequence length="492" mass="55195">MHSVEDSGSKMNIQEFKDFACASIDYIADYCENIRNFPVLPSVAPGYLSRALPKCAPEKGEHWNHIMEDLDRNIIPGLTHWHSPYFHAFFPTGQSYPAIIGELFMAGIGAVATKWDSSPAVVELEVIVMDWLAKILGLPEEFLNCSEGPGGGLIQNAASESTLVGILSASHKKIQQFRIENPLMDEWEIRGKLVAYTSKESNSSVEKAGLIASVKMRLLPTDENGSLRGSVLEEAIRSDKINGLVPFCVVASLGTTGVCSMDNIAELGKICESEKMWLHIDAAYAGTALSCPEYRHLINGIEHVDSFNFNPHKWMLTNGDCSALWFRNTTYVELAFKTKAALSVPQFQPELEHRQIPDVRRFRALKLWFVIRIYGVEGIQQHVRRHIALANYMEELVSGDSRFSVVVSNLGVVCFRLLGDESVTQLILERIAMKKCIYIMPYYYKKQLLFRFVVCSRFSTRADIQKSWDEIVNATNEVLITIANSKDPVSTV</sequence>
<comment type="cofactor">
    <cofactor evidence="1 5 6">
        <name>pyridoxal 5'-phosphate</name>
        <dbReference type="ChEBI" id="CHEBI:597326"/>
    </cofactor>
</comment>
<dbReference type="PRINTS" id="PR00800">
    <property type="entry name" value="YHDCRBOXLASE"/>
</dbReference>
<dbReference type="GO" id="GO:0019752">
    <property type="term" value="P:carboxylic acid metabolic process"/>
    <property type="evidence" value="ECO:0007669"/>
    <property type="project" value="InterPro"/>
</dbReference>
<dbReference type="FunFam" id="3.40.640.10:FF:000025">
    <property type="entry name" value="Histidine decarboxylase"/>
    <property type="match status" value="1"/>
</dbReference>
<evidence type="ECO:0000256" key="4">
    <source>
        <dbReference type="ARBA" id="ARBA00023239"/>
    </source>
</evidence>
<protein>
    <recommendedName>
        <fullName evidence="9">Aromatic-L-amino-acid decarboxylase</fullName>
    </recommendedName>
</protein>
<evidence type="ECO:0008006" key="9">
    <source>
        <dbReference type="Google" id="ProtNLM"/>
    </source>
</evidence>
<dbReference type="AlphaFoldDB" id="A0AAR5PKU6"/>
<evidence type="ECO:0000256" key="3">
    <source>
        <dbReference type="ARBA" id="ARBA00022898"/>
    </source>
</evidence>
<accession>A0AAR5PKU6</accession>
<keyword evidence="3 5" id="KW-0663">Pyridoxal phosphate</keyword>
<dbReference type="Pfam" id="PF00282">
    <property type="entry name" value="Pyridoxal_deC"/>
    <property type="match status" value="1"/>
</dbReference>
<reference evidence="8" key="1">
    <citation type="journal article" date="2013" name="Genome Biol.">
        <title>Draft genome of the mountain pine beetle, Dendroctonus ponderosae Hopkins, a major forest pest.</title>
        <authorList>
            <person name="Keeling C.I."/>
            <person name="Yuen M.M."/>
            <person name="Liao N.Y."/>
            <person name="Docking T.R."/>
            <person name="Chan S.K."/>
            <person name="Taylor G.A."/>
            <person name="Palmquist D.L."/>
            <person name="Jackman S.D."/>
            <person name="Nguyen A."/>
            <person name="Li M."/>
            <person name="Henderson H."/>
            <person name="Janes J.K."/>
            <person name="Zhao Y."/>
            <person name="Pandoh P."/>
            <person name="Moore R."/>
            <person name="Sperling F.A."/>
            <person name="Huber D.P."/>
            <person name="Birol I."/>
            <person name="Jones S.J."/>
            <person name="Bohlmann J."/>
        </authorList>
    </citation>
    <scope>NUCLEOTIDE SEQUENCE</scope>
</reference>
<keyword evidence="4 6" id="KW-0456">Lyase</keyword>
<dbReference type="InterPro" id="IPR015424">
    <property type="entry name" value="PyrdxlP-dep_Trfase"/>
</dbReference>
<dbReference type="GO" id="GO:0006584">
    <property type="term" value="P:catecholamine metabolic process"/>
    <property type="evidence" value="ECO:0007669"/>
    <property type="project" value="TreeGrafter"/>
</dbReference>
<proteinExistence type="inferred from homology"/>
<dbReference type="Gene3D" id="1.20.1340.10">
    <property type="entry name" value="dopa decarboxylase, N-terminal domain"/>
    <property type="match status" value="1"/>
</dbReference>
<evidence type="ECO:0000313" key="8">
    <source>
        <dbReference type="Proteomes" id="UP000019118"/>
    </source>
</evidence>
<name>A0AAR5PKU6_DENPD</name>
<organism evidence="7 8">
    <name type="scientific">Dendroctonus ponderosae</name>
    <name type="common">Mountain pine beetle</name>
    <dbReference type="NCBI Taxonomy" id="77166"/>
    <lineage>
        <taxon>Eukaryota</taxon>
        <taxon>Metazoa</taxon>
        <taxon>Ecdysozoa</taxon>
        <taxon>Arthropoda</taxon>
        <taxon>Hexapoda</taxon>
        <taxon>Insecta</taxon>
        <taxon>Pterygota</taxon>
        <taxon>Neoptera</taxon>
        <taxon>Endopterygota</taxon>
        <taxon>Coleoptera</taxon>
        <taxon>Polyphaga</taxon>
        <taxon>Cucujiformia</taxon>
        <taxon>Curculionidae</taxon>
        <taxon>Scolytinae</taxon>
        <taxon>Dendroctonus</taxon>
    </lineage>
</organism>
<dbReference type="GO" id="GO:0005737">
    <property type="term" value="C:cytoplasm"/>
    <property type="evidence" value="ECO:0007669"/>
    <property type="project" value="TreeGrafter"/>
</dbReference>
<evidence type="ECO:0000256" key="1">
    <source>
        <dbReference type="ARBA" id="ARBA00001933"/>
    </source>
</evidence>
<dbReference type="InterPro" id="IPR010977">
    <property type="entry name" value="Aromatic_deC"/>
</dbReference>
<dbReference type="InterPro" id="IPR002129">
    <property type="entry name" value="PyrdxlP-dep_de-COase"/>
</dbReference>
<dbReference type="PANTHER" id="PTHR11999">
    <property type="entry name" value="GROUP II PYRIDOXAL-5-PHOSPHATE DECARBOXYLASE"/>
    <property type="match status" value="1"/>
</dbReference>
<feature type="modified residue" description="N6-(pyridoxal phosphate)lysine" evidence="5">
    <location>
        <position position="313"/>
    </location>
</feature>
<dbReference type="InterPro" id="IPR015421">
    <property type="entry name" value="PyrdxlP-dep_Trfase_major"/>
</dbReference>
<dbReference type="InterPro" id="IPR015422">
    <property type="entry name" value="PyrdxlP-dep_Trfase_small"/>
</dbReference>
<dbReference type="Gene3D" id="3.40.640.10">
    <property type="entry name" value="Type I PLP-dependent aspartate aminotransferase-like (Major domain)"/>
    <property type="match status" value="1"/>
</dbReference>
<comment type="similarity">
    <text evidence="2 6">Belongs to the group II decarboxylase family.</text>
</comment>
<dbReference type="PANTHER" id="PTHR11999:SF60">
    <property type="entry name" value="3,4-DIHYDROXYPHENYLACETALDEHYDE SYNTHASE"/>
    <property type="match status" value="1"/>
</dbReference>
<dbReference type="Gene3D" id="3.90.1150.10">
    <property type="entry name" value="Aspartate Aminotransferase, domain 1"/>
    <property type="match status" value="1"/>
</dbReference>
<dbReference type="GO" id="GO:0004058">
    <property type="term" value="F:aromatic-L-amino-acid decarboxylase activity"/>
    <property type="evidence" value="ECO:0007669"/>
    <property type="project" value="TreeGrafter"/>
</dbReference>
<evidence type="ECO:0000256" key="2">
    <source>
        <dbReference type="ARBA" id="ARBA00009533"/>
    </source>
</evidence>
<dbReference type="CDD" id="cd06450">
    <property type="entry name" value="DOPA_deC_like"/>
    <property type="match status" value="1"/>
</dbReference>
<dbReference type="GO" id="GO:0030170">
    <property type="term" value="F:pyridoxal phosphate binding"/>
    <property type="evidence" value="ECO:0007669"/>
    <property type="project" value="InterPro"/>
</dbReference>
<dbReference type="SUPFAM" id="SSF53383">
    <property type="entry name" value="PLP-dependent transferases"/>
    <property type="match status" value="1"/>
</dbReference>
<evidence type="ECO:0000313" key="7">
    <source>
        <dbReference type="EnsemblMetazoa" id="XP_019761650.1"/>
    </source>
</evidence>
<evidence type="ECO:0000256" key="6">
    <source>
        <dbReference type="RuleBase" id="RU000382"/>
    </source>
</evidence>
<dbReference type="GeneID" id="109538720"/>